<evidence type="ECO:0000256" key="1">
    <source>
        <dbReference type="SAM" id="SignalP"/>
    </source>
</evidence>
<dbReference type="KEGG" id="mre:K649_14410"/>
<dbReference type="EMBL" id="CP005385">
    <property type="protein sequence ID" value="AGK06168.1"/>
    <property type="molecule type" value="Genomic_DNA"/>
</dbReference>
<dbReference type="SUPFAM" id="SSF49464">
    <property type="entry name" value="Carboxypeptidase regulatory domain-like"/>
    <property type="match status" value="1"/>
</dbReference>
<organism evidence="3 5">
    <name type="scientific">Meiothermus ruber (strain ATCC 35948 / DSM 1279 / VKM B-1258 / 21)</name>
    <name type="common">Thermus ruber</name>
    <dbReference type="NCBI Taxonomy" id="504728"/>
    <lineage>
        <taxon>Bacteria</taxon>
        <taxon>Thermotogati</taxon>
        <taxon>Deinococcota</taxon>
        <taxon>Deinococci</taxon>
        <taxon>Thermales</taxon>
        <taxon>Thermaceae</taxon>
        <taxon>Meiothermus</taxon>
    </lineage>
</organism>
<dbReference type="EMBL" id="CP001743">
    <property type="protein sequence ID" value="ADD28391.1"/>
    <property type="molecule type" value="Genomic_DNA"/>
</dbReference>
<evidence type="ECO:0000313" key="5">
    <source>
        <dbReference type="Proteomes" id="UP000013026"/>
    </source>
</evidence>
<accession>D3PSF8</accession>
<dbReference type="PATRIC" id="fig|504728.9.peg.2959"/>
<name>D3PSF8_MEIRD</name>
<dbReference type="OrthoDB" id="27454at2"/>
<keyword evidence="1" id="KW-0732">Signal</keyword>
<dbReference type="Proteomes" id="UP000013026">
    <property type="component" value="Chromosome"/>
</dbReference>
<reference evidence="2 4" key="1">
    <citation type="journal article" date="2010" name="Stand. Genomic Sci.">
        <title>Complete genome sequence of Meiothermus ruber type strain (21).</title>
        <authorList>
            <person name="Tindall B.J."/>
            <person name="Sikorski J."/>
            <person name="Lucas S."/>
            <person name="Goltsman E."/>
            <person name="Copeland A."/>
            <person name="Glavina Del Rio T."/>
            <person name="Nolan M."/>
            <person name="Tice H."/>
            <person name="Cheng J.F."/>
            <person name="Han C."/>
            <person name="Pitluck S."/>
            <person name="Liolios K."/>
            <person name="Ivanova N."/>
            <person name="Mavromatis K."/>
            <person name="Ovchinnikova G."/>
            <person name="Pati A."/>
            <person name="Fahnrich R."/>
            <person name="Goodwin L."/>
            <person name="Chen A."/>
            <person name="Palaniappan K."/>
            <person name="Land M."/>
            <person name="Hauser L."/>
            <person name="Chang Y.J."/>
            <person name="Jeffries C.D."/>
            <person name="Rohde M."/>
            <person name="Goker M."/>
            <person name="Woyke T."/>
            <person name="Bristow J."/>
            <person name="Eisen J.A."/>
            <person name="Markowitz V."/>
            <person name="Hugenholtz P."/>
            <person name="Kyrpides N.C."/>
            <person name="Klenk H.P."/>
            <person name="Lapidus A."/>
        </authorList>
    </citation>
    <scope>NUCLEOTIDE SEQUENCE [LARGE SCALE GENOMIC DNA]</scope>
    <source>
        <strain evidence="4">ATCC 35948 / DSM 1279 / VKM B-1258 / 21</strain>
        <strain evidence="2">DSM 1279</strain>
    </source>
</reference>
<protein>
    <recommendedName>
        <fullName evidence="6">Carboxypeptidase regulatory-like domain-containing protein</fullName>
    </recommendedName>
</protein>
<dbReference type="InterPro" id="IPR008969">
    <property type="entry name" value="CarboxyPept-like_regulatory"/>
</dbReference>
<evidence type="ECO:0008006" key="6">
    <source>
        <dbReference type="Google" id="ProtNLM"/>
    </source>
</evidence>
<dbReference type="Proteomes" id="UP000006655">
    <property type="component" value="Chromosome"/>
</dbReference>
<gene>
    <name evidence="2" type="ordered locus">Mrub_1629</name>
    <name evidence="3" type="ORF">K649_14410</name>
</gene>
<feature type="chain" id="PRO_5044729766" description="Carboxypeptidase regulatory-like domain-containing protein" evidence="1">
    <location>
        <begin position="19"/>
        <end position="506"/>
    </location>
</feature>
<dbReference type="eggNOG" id="ENOG503470Z">
    <property type="taxonomic scope" value="Bacteria"/>
</dbReference>
<sequence length="506" mass="50312">MKRLLWLLSMSLIPLLTACPGGGGGTAPTLTVSPTSATLTAGTGNQVFNATLSNASGTINWALSPNVGTLSATTGTSVTYTPPATIASSTTVQLTATSGSLTATANITVNPPATITVSGTVIGENLQPVASAPVVITSGGTNFSTTTNASGVFSVSSVTPPYDATVVAGNRSLIYKGLTRTDPTLVFLGFSPGVSRSATLSGTVSGGAGFPEPANHVTRTAFGSPQAVDSATANTATGVYNMGTVSWFGSTTTTGNIHALQWLFDGTNLPTDYKGYGEKLGVVLSDGGAFGSQNVTMYGVSEATISGSVTLPAGYTLTNKRMAVGFADGSHIDVLTDTGASTNFAYTTPNVTGATIRMQVTAGNAAGTTVITTKPGLAVNATSVSISLPAGSDLSLPPNAATGVNNSTTFSYTPFSGGVHFVVFNGPGANPDYVVVTAAASTTIPNLSSVGLGLPASTVYSWNVVGAAPFASVDAAAGPGGWLAVFLGAAEGSFTASTGRTFTTAP</sequence>
<dbReference type="PROSITE" id="PS51257">
    <property type="entry name" value="PROKAR_LIPOPROTEIN"/>
    <property type="match status" value="1"/>
</dbReference>
<dbReference type="KEGG" id="mrb:Mrub_1629"/>
<evidence type="ECO:0000313" key="3">
    <source>
        <dbReference type="EMBL" id="AGK06168.1"/>
    </source>
</evidence>
<evidence type="ECO:0000313" key="2">
    <source>
        <dbReference type="EMBL" id="ADD28391.1"/>
    </source>
</evidence>
<feature type="signal peptide" evidence="1">
    <location>
        <begin position="1"/>
        <end position="18"/>
    </location>
</feature>
<reference evidence="3" key="2">
    <citation type="submission" date="2013-04" db="EMBL/GenBank/DDBJ databases">
        <title>Non-Hybrid, Finished Microbial Genome Assemblies from Long-Read SMRT Sequencing Data.</title>
        <authorList>
            <person name="Klammer A."/>
            <person name="Drake J."/>
            <person name="Heiner C."/>
            <person name="Clum A."/>
            <person name="Copeland A."/>
            <person name="Huddleston J."/>
            <person name="Eichler E."/>
            <person name="Turner S.W."/>
        </authorList>
    </citation>
    <scope>NUCLEOTIDE SEQUENCE</scope>
    <source>
        <strain evidence="3">DSM 1279</strain>
    </source>
</reference>
<reference evidence="3 5" key="3">
    <citation type="submission" date="2013-04" db="EMBL/GenBank/DDBJ databases">
        <authorList>
            <person name="Chin J."/>
            <person name="Alexander D.H."/>
            <person name="Marks P."/>
            <person name="Korlach J."/>
            <person name="Clum A."/>
            <person name="Copeland A."/>
        </authorList>
    </citation>
    <scope>NUCLEOTIDE SEQUENCE [LARGE SCALE GENOMIC DNA]</scope>
    <source>
        <strain evidence="5">ATCC 35948 / DSM 1279 / VKM B-1258 / 21</strain>
        <strain evidence="3">DSM 1279</strain>
    </source>
</reference>
<keyword evidence="4" id="KW-1185">Reference proteome</keyword>
<evidence type="ECO:0000313" key="4">
    <source>
        <dbReference type="Proteomes" id="UP000006655"/>
    </source>
</evidence>
<dbReference type="AlphaFoldDB" id="D3PSF8"/>
<proteinExistence type="predicted"/>
<dbReference type="RefSeq" id="WP_013013893.1">
    <property type="nucleotide sequence ID" value="NC_013946.1"/>
</dbReference>